<reference evidence="1" key="1">
    <citation type="submission" date="2018-06" db="EMBL/GenBank/DDBJ databases">
        <authorList>
            <person name="Zhirakovskaya E."/>
        </authorList>
    </citation>
    <scope>NUCLEOTIDE SEQUENCE</scope>
</reference>
<accession>A0A3B0XHR7</accession>
<sequence length="1448" mass="161588">ALMSAGINDSDELVLILNTLAERSAGNPLYVRYLCRGIITGLETGIVSNPVDWLLDSPDIGGDVAVYYKHLYENILSQAQAIADLFGVLDFSVSELELKEILPGIVSSWLPEALIALSPILIRVTGQGGVRIFHESFRRFMLDELNRQERSLSDVLSPVIDWLEHRDFFQDAKSYRFLLPAFRKAGRDIDIINRVDFSFVSESVSNGHPVEAIQRNLSITAEVAGRARNWPVLVRCAELRRALSTCFDIGSNDWNGFWVSYADIFGVEALAERLLFDGKPTLSYEEGLQACLLVDDLGGVAPWQEYLVVTPNTNESGYSGDFDHTIYLTEDESLNLAAIQGRLRLGNGWRILYRLYKYLTKVVGEPKVFFIRQICMRFSRMGNISIMEKLATKFDEESVAIIGFAIRLGIADELSRAGDEEAARVMVEKALHGASSPSLVIMCMEFGVIPASPASHAVIPVSIDIGVGSDNGWPEAANIRIWLSSIRLLAHTADGDITIDSELTRVQGEGWYYCWLRYALALSKAEAASKAGTPLDINAVFTILAEDVRPFAGNPRACDLYRLHGVIAETLSLGLSLIKTRDEWDHAIEVILKVSRETASRLDREDGGPVSMGTVIDILSPHALSTIAGEKIYSVIEEQVKASDRMGTYYSTHAEYNMSLAVVQMNIGLDEKAEESWKAAGIYLAGYGYRKDITLFDIIESVPVLLESSKDSALKALENLQPLIAAVLRHTDGRETKHTPNTWFENLLFVDSSSAIDVLARTVLEEDCIESWPTIRALQSVAKYSCGKANPILVDALWETLPFEVEYENNGTKEAKLRLEPLDLLYKKKPSLALERLHRLSAQAANDATKYNYDSVVLIEQFALDHGSDIQCNISKPAKDKTTNNHESLSTRSPAFLFDVKALPFPPYPSLVDVMSGIRAVSSKSNEPEELRSISLYLSYKLDEMLGNNDEVGARRILHFFAREISAPLSSQVHPLSDVALYLENAGCDSLATIAYALAYTQSRGGGGWYEFGGDKHSDALHRAIALDRNLAQQTVADEVSYRLRNTEYGAGISKGLINRIVEWGDSDVAAASWKEAFDVISHRLPLSLPSSWFATFSVNELSSWNINEGIVSLLLVRLSEPRITRKISALSGLLKAFMYCPDAVARPLAWWLCRDTPTTSLLLVFQLLLLVEDDPYQITVNLQELLAGYSRSDCWGVALIASVLLERAGIVVPQKNNKLDELSSYAKASSENIEVIFRYDTGDTLKILSRIDPELPDKVSGNFLPLLENEMQVERIKERLKLSFGRDHKGYPPTDVLFWQFELFISVLHEQACGLKDKLWKKGIWSKDKEISLLMQVQPEIALHLAIFNSRIPRPAWKEPCELLSGESNLIKVTENSQYKGWLQLGLVEEQYINGEHGFSRPTEYIRVFSGASVAPIGTTFSAKYFPFIDGDYSDWWGDDKIQIYQR</sequence>
<gene>
    <name evidence="1" type="ORF">MNBD_GAMMA09-3249</name>
</gene>
<protein>
    <submittedName>
        <fullName evidence="1">Uncharacterized protein</fullName>
    </submittedName>
</protein>
<organism evidence="1">
    <name type="scientific">hydrothermal vent metagenome</name>
    <dbReference type="NCBI Taxonomy" id="652676"/>
    <lineage>
        <taxon>unclassified sequences</taxon>
        <taxon>metagenomes</taxon>
        <taxon>ecological metagenomes</taxon>
    </lineage>
</organism>
<name>A0A3B0XHR7_9ZZZZ</name>
<feature type="non-terminal residue" evidence="1">
    <location>
        <position position="1448"/>
    </location>
</feature>
<proteinExistence type="predicted"/>
<dbReference type="EMBL" id="UOFI01000034">
    <property type="protein sequence ID" value="VAW62962.1"/>
    <property type="molecule type" value="Genomic_DNA"/>
</dbReference>
<evidence type="ECO:0000313" key="1">
    <source>
        <dbReference type="EMBL" id="VAW62962.1"/>
    </source>
</evidence>
<feature type="non-terminal residue" evidence="1">
    <location>
        <position position="1"/>
    </location>
</feature>